<keyword evidence="1" id="KW-0812">Transmembrane</keyword>
<keyword evidence="1" id="KW-0472">Membrane</keyword>
<evidence type="ECO:0000313" key="2">
    <source>
        <dbReference type="EMBL" id="REG81518.1"/>
    </source>
</evidence>
<dbReference type="RefSeq" id="WP_086541006.1">
    <property type="nucleotide sequence ID" value="NZ_MSSW01000017.1"/>
</dbReference>
<dbReference type="EMBL" id="QUNF01000026">
    <property type="protein sequence ID" value="REG81518.1"/>
    <property type="molecule type" value="Genomic_DNA"/>
</dbReference>
<feature type="transmembrane region" description="Helical" evidence="1">
    <location>
        <begin position="188"/>
        <end position="210"/>
    </location>
</feature>
<name>A0A3E0DHP4_9BACT</name>
<dbReference type="Proteomes" id="UP000256405">
    <property type="component" value="Unassembled WGS sequence"/>
</dbReference>
<gene>
    <name evidence="2" type="ORF">C8N25_12622</name>
</gene>
<feature type="transmembrane region" description="Helical" evidence="1">
    <location>
        <begin position="118"/>
        <end position="135"/>
    </location>
</feature>
<accession>A0A3E0DHP4</accession>
<reference evidence="2 3" key="1">
    <citation type="submission" date="2018-08" db="EMBL/GenBank/DDBJ databases">
        <title>Genomic Encyclopedia of Archaeal and Bacterial Type Strains, Phase II (KMG-II): from individual species to whole genera.</title>
        <authorList>
            <person name="Goeker M."/>
        </authorList>
    </citation>
    <scope>NUCLEOTIDE SEQUENCE [LARGE SCALE GENOMIC DNA]</scope>
    <source>
        <strain evidence="2 3">DSM 15986</strain>
    </source>
</reference>
<feature type="transmembrane region" description="Helical" evidence="1">
    <location>
        <begin position="94"/>
        <end position="112"/>
    </location>
</feature>
<keyword evidence="1" id="KW-1133">Transmembrane helix</keyword>
<evidence type="ECO:0000256" key="1">
    <source>
        <dbReference type="SAM" id="Phobius"/>
    </source>
</evidence>
<comment type="caution">
    <text evidence="2">The sequence shown here is derived from an EMBL/GenBank/DDBJ whole genome shotgun (WGS) entry which is preliminary data.</text>
</comment>
<dbReference type="AlphaFoldDB" id="A0A3E0DHP4"/>
<keyword evidence="3" id="KW-1185">Reference proteome</keyword>
<protein>
    <submittedName>
        <fullName evidence="2">Uncharacterized protein</fullName>
    </submittedName>
</protein>
<organism evidence="2 3">
    <name type="scientific">Algoriphagus antarcticus</name>
    <dbReference type="NCBI Taxonomy" id="238540"/>
    <lineage>
        <taxon>Bacteria</taxon>
        <taxon>Pseudomonadati</taxon>
        <taxon>Bacteroidota</taxon>
        <taxon>Cytophagia</taxon>
        <taxon>Cytophagales</taxon>
        <taxon>Cyclobacteriaceae</taxon>
        <taxon>Algoriphagus</taxon>
    </lineage>
</organism>
<feature type="transmembrane region" description="Helical" evidence="1">
    <location>
        <begin position="156"/>
        <end position="176"/>
    </location>
</feature>
<sequence>MRKLSSQELEWIHTRLKSLYIRYTEVYEEIFDHYCTTLENTPAIDSPVIIAKLNETFAWSVVKNMDKELETNVSKQVLVAQLDYLKFWNHGIKGLLIGFAGFAVLNISIFIIPPSELIIIFLLSIICTAAGIFFMKRDALSFSLTHKSVSVSSLTVIKKVGILNTLMMWIWVMPTVLTRGDIQSNKLFAIGMALATVLSIIYSISLIVVASNLPKKSHVQ</sequence>
<proteinExistence type="predicted"/>
<dbReference type="OrthoDB" id="823914at2"/>
<evidence type="ECO:0000313" key="3">
    <source>
        <dbReference type="Proteomes" id="UP000256405"/>
    </source>
</evidence>